<name>A0AAD9JYC6_9ANNE</name>
<keyword evidence="2" id="KW-1185">Reference proteome</keyword>
<dbReference type="Proteomes" id="UP001208570">
    <property type="component" value="Unassembled WGS sequence"/>
</dbReference>
<reference evidence="1" key="1">
    <citation type="journal article" date="2023" name="Mol. Biol. Evol.">
        <title>Third-Generation Sequencing Reveals the Adaptive Role of the Epigenome in Three Deep-Sea Polychaetes.</title>
        <authorList>
            <person name="Perez M."/>
            <person name="Aroh O."/>
            <person name="Sun Y."/>
            <person name="Lan Y."/>
            <person name="Juniper S.K."/>
            <person name="Young C.R."/>
            <person name="Angers B."/>
            <person name="Qian P.Y."/>
        </authorList>
    </citation>
    <scope>NUCLEOTIDE SEQUENCE</scope>
    <source>
        <strain evidence="1">P08H-3</strain>
    </source>
</reference>
<accession>A0AAD9JYC6</accession>
<dbReference type="EMBL" id="JAODUP010000119">
    <property type="protein sequence ID" value="KAK2161309.1"/>
    <property type="molecule type" value="Genomic_DNA"/>
</dbReference>
<gene>
    <name evidence="1" type="ORF">LSH36_119g12000</name>
</gene>
<evidence type="ECO:0000313" key="1">
    <source>
        <dbReference type="EMBL" id="KAK2161309.1"/>
    </source>
</evidence>
<dbReference type="AlphaFoldDB" id="A0AAD9JYC6"/>
<organism evidence="1 2">
    <name type="scientific">Paralvinella palmiformis</name>
    <dbReference type="NCBI Taxonomy" id="53620"/>
    <lineage>
        <taxon>Eukaryota</taxon>
        <taxon>Metazoa</taxon>
        <taxon>Spiralia</taxon>
        <taxon>Lophotrochozoa</taxon>
        <taxon>Annelida</taxon>
        <taxon>Polychaeta</taxon>
        <taxon>Sedentaria</taxon>
        <taxon>Canalipalpata</taxon>
        <taxon>Terebellida</taxon>
        <taxon>Terebelliformia</taxon>
        <taxon>Alvinellidae</taxon>
        <taxon>Paralvinella</taxon>
    </lineage>
</organism>
<proteinExistence type="predicted"/>
<sequence>MCVWGVGVRERLAMRQILITTSFETLMSLGTSGHHLTAI</sequence>
<protein>
    <submittedName>
        <fullName evidence="1">Uncharacterized protein</fullName>
    </submittedName>
</protein>
<comment type="caution">
    <text evidence="1">The sequence shown here is derived from an EMBL/GenBank/DDBJ whole genome shotgun (WGS) entry which is preliminary data.</text>
</comment>
<evidence type="ECO:0000313" key="2">
    <source>
        <dbReference type="Proteomes" id="UP001208570"/>
    </source>
</evidence>